<evidence type="ECO:0000256" key="6">
    <source>
        <dbReference type="ARBA" id="ARBA00023002"/>
    </source>
</evidence>
<dbReference type="AlphaFoldDB" id="A0A0C1W1A8"/>
<dbReference type="PIRSF" id="PIRSF000294">
    <property type="entry name" value="Cytochrome-c_peroxidase"/>
    <property type="match status" value="1"/>
</dbReference>
<feature type="binding site" description="covalent" evidence="8">
    <location>
        <position position="71"/>
    </location>
    <ligand>
        <name>heme c</name>
        <dbReference type="ChEBI" id="CHEBI:61717"/>
        <label>1</label>
    </ligand>
</feature>
<comment type="PTM">
    <text evidence="8">Binds 2 heme groups per subunit.</text>
</comment>
<dbReference type="InterPro" id="IPR009056">
    <property type="entry name" value="Cyt_c-like_dom"/>
</dbReference>
<feature type="binding site" description="covalent" evidence="8">
    <location>
        <position position="74"/>
    </location>
    <ligand>
        <name>heme c</name>
        <dbReference type="ChEBI" id="CHEBI:61717"/>
        <label>1</label>
    </ligand>
</feature>
<dbReference type="PANTHER" id="PTHR30600">
    <property type="entry name" value="CYTOCHROME C PEROXIDASE-RELATED"/>
    <property type="match status" value="1"/>
</dbReference>
<dbReference type="InterPro" id="IPR026259">
    <property type="entry name" value="MauG/Cytc_peroxidase"/>
</dbReference>
<feature type="chain" id="PRO_5002154623" evidence="10">
    <location>
        <begin position="25"/>
        <end position="325"/>
    </location>
</feature>
<sequence length="325" mass="35941">MNKRLTTKGLCGCLMIGFSASVIAGATHDDEVNFQLVQPIDGEPKIDMDLARVGWHLFRDPNLSSNGTISCETCHDLSTNGAEPTAVSTGVNGVGNRNSITVFNAALNYRFLWDGTANSLMAQIDGPVQNPFEMDSNWQDIEQYVQSKPSYQALFKQADNRAITVNNIKGAIVEFVKGLQTPGAPFDSYLLGYSHTLDEQAIRGWNTFQQVGCVQCHQGKNVGGSMIQRFSYFRTQDESLDTGRHLRTTDGEDKYYFRVASLRNVGQTSPYFHNGQVDELSEAIQIMSQTQLGVTMSDDKVADIEAFLNTLTAPRPAILEVFENE</sequence>
<comment type="subcellular location">
    <subcellularLocation>
        <location evidence="1">Periplasm</location>
    </subcellularLocation>
</comment>
<comment type="cofactor">
    <cofactor evidence="8">
        <name>heme</name>
        <dbReference type="ChEBI" id="CHEBI:30413"/>
    </cofactor>
    <text evidence="8">Binds 2 heme groups.</text>
</comment>
<keyword evidence="4 10" id="KW-0732">Signal</keyword>
<evidence type="ECO:0000256" key="8">
    <source>
        <dbReference type="PIRSR" id="PIRSR000294-1"/>
    </source>
</evidence>
<keyword evidence="7 9" id="KW-0408">Iron</keyword>
<evidence type="ECO:0000256" key="9">
    <source>
        <dbReference type="PIRSR" id="PIRSR000294-2"/>
    </source>
</evidence>
<dbReference type="GO" id="GO:0004130">
    <property type="term" value="F:cytochrome-c peroxidase activity"/>
    <property type="evidence" value="ECO:0007669"/>
    <property type="project" value="TreeGrafter"/>
</dbReference>
<dbReference type="PROSITE" id="PS51007">
    <property type="entry name" value="CYTC"/>
    <property type="match status" value="2"/>
</dbReference>
<dbReference type="InterPro" id="IPR004852">
    <property type="entry name" value="Di-haem_cyt_c_peroxidsae"/>
</dbReference>
<dbReference type="RefSeq" id="WP_027726676.1">
    <property type="nucleotide sequence ID" value="NZ_BAOH01000035.1"/>
</dbReference>
<dbReference type="GO" id="GO:0046872">
    <property type="term" value="F:metal ion binding"/>
    <property type="evidence" value="ECO:0007669"/>
    <property type="project" value="UniProtKB-KW"/>
</dbReference>
<keyword evidence="3 9" id="KW-0479">Metal-binding</keyword>
<dbReference type="InterPro" id="IPR036909">
    <property type="entry name" value="Cyt_c-like_dom_sf"/>
</dbReference>
<comment type="caution">
    <text evidence="12">The sequence shown here is derived from an EMBL/GenBank/DDBJ whole genome shotgun (WGS) entry which is preliminary data.</text>
</comment>
<accession>A0A0C1W1A8</accession>
<dbReference type="Gene3D" id="1.10.760.10">
    <property type="entry name" value="Cytochrome c-like domain"/>
    <property type="match status" value="2"/>
</dbReference>
<protein>
    <submittedName>
        <fullName evidence="12">Cytochrome B6</fullName>
    </submittedName>
</protein>
<dbReference type="GO" id="GO:0042597">
    <property type="term" value="C:periplasmic space"/>
    <property type="evidence" value="ECO:0007669"/>
    <property type="project" value="UniProtKB-SubCell"/>
</dbReference>
<evidence type="ECO:0000313" key="12">
    <source>
        <dbReference type="EMBL" id="KIF50237.1"/>
    </source>
</evidence>
<evidence type="ECO:0000256" key="5">
    <source>
        <dbReference type="ARBA" id="ARBA00022764"/>
    </source>
</evidence>
<evidence type="ECO:0000256" key="7">
    <source>
        <dbReference type="ARBA" id="ARBA00023004"/>
    </source>
</evidence>
<evidence type="ECO:0000256" key="1">
    <source>
        <dbReference type="ARBA" id="ARBA00004418"/>
    </source>
</evidence>
<dbReference type="GO" id="GO:0020037">
    <property type="term" value="F:heme binding"/>
    <property type="evidence" value="ECO:0007669"/>
    <property type="project" value="InterPro"/>
</dbReference>
<dbReference type="PATRIC" id="fig|1229493.5.peg.4705"/>
<evidence type="ECO:0000313" key="13">
    <source>
        <dbReference type="Proteomes" id="UP000031586"/>
    </source>
</evidence>
<dbReference type="Pfam" id="PF03150">
    <property type="entry name" value="CCP_MauG"/>
    <property type="match status" value="1"/>
</dbReference>
<dbReference type="Proteomes" id="UP000031586">
    <property type="component" value="Unassembled WGS sequence"/>
</dbReference>
<dbReference type="GO" id="GO:0009055">
    <property type="term" value="F:electron transfer activity"/>
    <property type="evidence" value="ECO:0007669"/>
    <property type="project" value="InterPro"/>
</dbReference>
<feature type="domain" description="Cytochrome c" evidence="11">
    <location>
        <begin position="199"/>
        <end position="312"/>
    </location>
</feature>
<dbReference type="InterPro" id="IPR051395">
    <property type="entry name" value="Cytochrome_c_Peroxidase/MauG"/>
</dbReference>
<feature type="signal peptide" evidence="10">
    <location>
        <begin position="1"/>
        <end position="24"/>
    </location>
</feature>
<dbReference type="EMBL" id="JPRD01000055">
    <property type="protein sequence ID" value="KIF50237.1"/>
    <property type="molecule type" value="Genomic_DNA"/>
</dbReference>
<reference evidence="12 13" key="1">
    <citation type="submission" date="2014-07" db="EMBL/GenBank/DDBJ databases">
        <title>Unique and conserved regions in Vibrio harveyi and related species in comparison with the shrimp pathogen Vibrio harveyi CAIM 1792.</title>
        <authorList>
            <person name="Espinoza-Valles I."/>
            <person name="Vora G."/>
            <person name="Leekitcharoenphon P."/>
            <person name="Ussery D."/>
            <person name="Hoj L."/>
            <person name="Gomez-Gil B."/>
        </authorList>
    </citation>
    <scope>NUCLEOTIDE SEQUENCE [LARGE SCALE GENOMIC DNA]</scope>
    <source>
        <strain evidence="13">CAIM 1854 / LMG 25443</strain>
    </source>
</reference>
<keyword evidence="2 8" id="KW-0349">Heme</keyword>
<gene>
    <name evidence="12" type="ORF">H735_25655</name>
</gene>
<dbReference type="SUPFAM" id="SSF46626">
    <property type="entry name" value="Cytochrome c"/>
    <property type="match status" value="2"/>
</dbReference>
<evidence type="ECO:0000256" key="2">
    <source>
        <dbReference type="ARBA" id="ARBA00022617"/>
    </source>
</evidence>
<keyword evidence="6" id="KW-0560">Oxidoreductase</keyword>
<keyword evidence="5" id="KW-0574">Periplasm</keyword>
<feature type="binding site" description="covalent" evidence="8">
    <location>
        <position position="216"/>
    </location>
    <ligand>
        <name>heme c</name>
        <dbReference type="ChEBI" id="CHEBI:61717"/>
        <label>2</label>
    </ligand>
</feature>
<evidence type="ECO:0000256" key="4">
    <source>
        <dbReference type="ARBA" id="ARBA00022729"/>
    </source>
</evidence>
<feature type="binding site" description="axial binding residue" evidence="9">
    <location>
        <position position="287"/>
    </location>
    <ligand>
        <name>heme c</name>
        <dbReference type="ChEBI" id="CHEBI:61717"/>
        <label>2</label>
    </ligand>
    <ligandPart>
        <name>Fe</name>
        <dbReference type="ChEBI" id="CHEBI:18248"/>
    </ligandPart>
</feature>
<proteinExistence type="predicted"/>
<feature type="binding site" description="covalent" evidence="8">
    <location>
        <position position="213"/>
    </location>
    <ligand>
        <name>heme c</name>
        <dbReference type="ChEBI" id="CHEBI:61717"/>
        <label>2</label>
    </ligand>
</feature>
<feature type="binding site" description="axial binding residue" evidence="9">
    <location>
        <position position="217"/>
    </location>
    <ligand>
        <name>heme c</name>
        <dbReference type="ChEBI" id="CHEBI:61717"/>
        <label>2</label>
    </ligand>
    <ligandPart>
        <name>Fe</name>
        <dbReference type="ChEBI" id="CHEBI:18248"/>
    </ligandPart>
</feature>
<evidence type="ECO:0000259" key="11">
    <source>
        <dbReference type="PROSITE" id="PS51007"/>
    </source>
</evidence>
<evidence type="ECO:0000256" key="10">
    <source>
        <dbReference type="SAM" id="SignalP"/>
    </source>
</evidence>
<dbReference type="PANTHER" id="PTHR30600:SF7">
    <property type="entry name" value="CYTOCHROME C PEROXIDASE-RELATED"/>
    <property type="match status" value="1"/>
</dbReference>
<feature type="domain" description="Cytochrome c" evidence="11">
    <location>
        <begin position="49"/>
        <end position="149"/>
    </location>
</feature>
<name>A0A0C1W1A8_9VIBR</name>
<organism evidence="12 13">
    <name type="scientific">Vibrio owensii CAIM 1854 = LMG 25443</name>
    <dbReference type="NCBI Taxonomy" id="1229493"/>
    <lineage>
        <taxon>Bacteria</taxon>
        <taxon>Pseudomonadati</taxon>
        <taxon>Pseudomonadota</taxon>
        <taxon>Gammaproteobacteria</taxon>
        <taxon>Vibrionales</taxon>
        <taxon>Vibrionaceae</taxon>
        <taxon>Vibrio</taxon>
    </lineage>
</organism>
<evidence type="ECO:0000256" key="3">
    <source>
        <dbReference type="ARBA" id="ARBA00022723"/>
    </source>
</evidence>
<feature type="binding site" description="axial binding residue" evidence="9">
    <location>
        <position position="75"/>
    </location>
    <ligand>
        <name>heme c</name>
        <dbReference type="ChEBI" id="CHEBI:61717"/>
        <label>1</label>
    </ligand>
    <ligandPart>
        <name>Fe</name>
        <dbReference type="ChEBI" id="CHEBI:18248"/>
    </ligandPart>
</feature>